<keyword evidence="2" id="KW-1185">Reference proteome</keyword>
<reference evidence="1 2" key="1">
    <citation type="submission" date="2021-03" db="EMBL/GenBank/DDBJ databases">
        <title>Antimicrobial resistance genes in bacteria isolated from Japanese honey, and their potential for conferring macrolide and lincosamide resistance in the American foulbrood pathogen Paenibacillus larvae.</title>
        <authorList>
            <person name="Okamoto M."/>
            <person name="Kumagai M."/>
            <person name="Kanamori H."/>
            <person name="Takamatsu D."/>
        </authorList>
    </citation>
    <scope>NUCLEOTIDE SEQUENCE [LARGE SCALE GENOMIC DNA]</scope>
    <source>
        <strain evidence="1 2">J34TS1</strain>
    </source>
</reference>
<organism evidence="1 2">
    <name type="scientific">Paenibacillus azoreducens</name>
    <dbReference type="NCBI Taxonomy" id="116718"/>
    <lineage>
        <taxon>Bacteria</taxon>
        <taxon>Bacillati</taxon>
        <taxon>Bacillota</taxon>
        <taxon>Bacilli</taxon>
        <taxon>Bacillales</taxon>
        <taxon>Paenibacillaceae</taxon>
        <taxon>Paenibacillus</taxon>
    </lineage>
</organism>
<sequence length="90" mass="10474">MSLQIVMTHGVREIGCRDWQLVISLIIKHFYGKEEFLSFKTVGKKTVVTNGNDGHLLTIDNKKLFSEVVWAVYGDEGKMKYYTFMLPHEY</sequence>
<comment type="caution">
    <text evidence="1">The sequence shown here is derived from an EMBL/GenBank/DDBJ whole genome shotgun (WGS) entry which is preliminary data.</text>
</comment>
<protein>
    <submittedName>
        <fullName evidence="1">Uncharacterized protein</fullName>
    </submittedName>
</protein>
<evidence type="ECO:0000313" key="1">
    <source>
        <dbReference type="EMBL" id="GIO49627.1"/>
    </source>
</evidence>
<name>A0A919YJV1_9BACL</name>
<dbReference type="EMBL" id="BORT01000023">
    <property type="protein sequence ID" value="GIO49627.1"/>
    <property type="molecule type" value="Genomic_DNA"/>
</dbReference>
<proteinExistence type="predicted"/>
<dbReference type="Proteomes" id="UP000682811">
    <property type="component" value="Unassembled WGS sequence"/>
</dbReference>
<dbReference type="RefSeq" id="WP_120463222.1">
    <property type="nucleotide sequence ID" value="NZ_AP025343.1"/>
</dbReference>
<gene>
    <name evidence="1" type="ORF">J34TS1_43920</name>
</gene>
<evidence type="ECO:0000313" key="2">
    <source>
        <dbReference type="Proteomes" id="UP000682811"/>
    </source>
</evidence>
<dbReference type="AlphaFoldDB" id="A0A919YJV1"/>
<dbReference type="GeneID" id="73383873"/>
<accession>A0A919YJV1</accession>